<feature type="compositionally biased region" description="Basic residues" evidence="1">
    <location>
        <begin position="801"/>
        <end position="810"/>
    </location>
</feature>
<feature type="region of interest" description="Disordered" evidence="1">
    <location>
        <begin position="1070"/>
        <end position="1135"/>
    </location>
</feature>
<feature type="region of interest" description="Disordered" evidence="1">
    <location>
        <begin position="533"/>
        <end position="553"/>
    </location>
</feature>
<feature type="region of interest" description="Disordered" evidence="1">
    <location>
        <begin position="788"/>
        <end position="821"/>
    </location>
</feature>
<keyword evidence="3" id="KW-1185">Reference proteome</keyword>
<name>A0A4Y7JG98_PAPSO</name>
<feature type="compositionally biased region" description="Low complexity" evidence="1">
    <location>
        <begin position="1095"/>
        <end position="1118"/>
    </location>
</feature>
<feature type="region of interest" description="Disordered" evidence="1">
    <location>
        <begin position="1018"/>
        <end position="1046"/>
    </location>
</feature>
<sequence length="1175" mass="128454">MAKPNSTFESTNHTIFIDTNLNTHLVLIITNNDTVFDLKQKIMSEHPRCFPMHGKIEVKAIKARRKKCFYHVSDSMFVKSVFDRVNRTWFLYVDAVSEVVSGKNPLYLQPGSSGLPKLMLDGPSAEKEKANIQVEHQCIKVSGFESNIGIANHVILNDGQLVQGDMGGKVSNKLDVGVEILSSELIKSSDDTKERFISEKRKRCDPISTENEVPEIHAEHEKDEYINVKGGMDENILGEAPLLNSPAKKKQRKVKTSEDVSKNVKGPSEEAWLPVPAVKNDKIFDALHDPIGESMKETDAETRLHSKEAFVPENLLNEKSLGDEQQVTIGLLVKPAESLASGKRTIKKKSSSFQIEATSPIDTENEVLQMLNEHNKGGLVHSFDDPVGESMKVIDAGTPNEVASKPENLIHEKPLGDDEQQVTTAGLPITLGESLVREKRKKNKKSASAQNEVSKVDTKTEVLQLHNEHKIDGFIDSLHDPVEESMKEIDAGTPDKVTSKRENLVRDKLLEDELQVTSAGLPIKWGENLVREKGKKKSKSASVRNEVSTADTKHEVPEIHIEHKKDEFINSLHDPDEENMKEIDAGTPLHKDISKPENFLLDKPLGDEQQVTRSAVKPVESLVSEKRKRKLASFREVNCVATPSEEINLKHKLLDASVDTVTKDIANTRKKKKRTTKTSDAETCLPSAGAENDDSTRDIVPVTSEPEKALDTRKAGKSLPPTGKSRTSKKRTTDAPSLCLEKGSDKDCGIGDNTFVMESLKTKHSNSKNYAELPEEQKVGLFRHITPSTDENRKQENTPLKRVKKSRIGKAKSDSNSSRYVPEVGKSGGIAIDSLFQVSENYESLQMPPDILEHDVGNRPLEENYESDVNGSTNAGTKSSAVEGDDIDFSEYFLPKDHQKFVAPAKGTEIKPSDKSLKVGSGENLLHTKNSDGGASGAVPVLKGGQNNPAPQPNMKATVKVGETPVEVSKKKVVSASGNATPVMKKVVSASANATPVISHLDRSSRVNLAQKKINVSLAESSSNTESTVDRVNKNEGGGVVPQSHAKVRIPLSDQIGKVLNASSSQRSLLSSVKPIFKESSGESSQDEGDEVNNSEASTQTPSDSSSSGSSTGEDSPGPSGGRRMDSDVTTPKCKEKISLDSIFKRSKSYKKARDIASQSQAEDPAPDIVLDSQV</sequence>
<feature type="compositionally biased region" description="Basic and acidic residues" evidence="1">
    <location>
        <begin position="705"/>
        <end position="714"/>
    </location>
</feature>
<dbReference type="OMA" id="DPPANHF"/>
<reference evidence="2 3" key="1">
    <citation type="journal article" date="2018" name="Science">
        <title>The opium poppy genome and morphinan production.</title>
        <authorList>
            <person name="Guo L."/>
            <person name="Winzer T."/>
            <person name="Yang X."/>
            <person name="Li Y."/>
            <person name="Ning Z."/>
            <person name="He Z."/>
            <person name="Teodor R."/>
            <person name="Lu Y."/>
            <person name="Bowser T.A."/>
            <person name="Graham I.A."/>
            <person name="Ye K."/>
        </authorList>
    </citation>
    <scope>NUCLEOTIDE SEQUENCE [LARGE SCALE GENOMIC DNA]</scope>
    <source>
        <strain evidence="3">cv. HN1</strain>
        <tissue evidence="2">Leaves</tissue>
    </source>
</reference>
<dbReference type="Proteomes" id="UP000316621">
    <property type="component" value="Chromosome 4"/>
</dbReference>
<gene>
    <name evidence="2" type="ORF">C5167_006114</name>
</gene>
<dbReference type="OrthoDB" id="1093005at2759"/>
<feature type="compositionally biased region" description="Polar residues" evidence="1">
    <location>
        <begin position="1018"/>
        <end position="1027"/>
    </location>
</feature>
<feature type="region of interest" description="Disordered" evidence="1">
    <location>
        <begin position="668"/>
        <end position="743"/>
    </location>
</feature>
<accession>A0A4Y7JG98</accession>
<proteinExistence type="predicted"/>
<dbReference type="EMBL" id="CM010718">
    <property type="protein sequence ID" value="RZC58818.1"/>
    <property type="molecule type" value="Genomic_DNA"/>
</dbReference>
<feature type="compositionally biased region" description="Polar residues" evidence="1">
    <location>
        <begin position="540"/>
        <end position="550"/>
    </location>
</feature>
<dbReference type="AlphaFoldDB" id="A0A4Y7JG98"/>
<organism evidence="2 3">
    <name type="scientific">Papaver somniferum</name>
    <name type="common">Opium poppy</name>
    <dbReference type="NCBI Taxonomy" id="3469"/>
    <lineage>
        <taxon>Eukaryota</taxon>
        <taxon>Viridiplantae</taxon>
        <taxon>Streptophyta</taxon>
        <taxon>Embryophyta</taxon>
        <taxon>Tracheophyta</taxon>
        <taxon>Spermatophyta</taxon>
        <taxon>Magnoliopsida</taxon>
        <taxon>Ranunculales</taxon>
        <taxon>Papaveraceae</taxon>
        <taxon>Papaveroideae</taxon>
        <taxon>Papaver</taxon>
    </lineage>
</organism>
<feature type="compositionally biased region" description="Basic and acidic residues" evidence="1">
    <location>
        <begin position="1123"/>
        <end position="1135"/>
    </location>
</feature>
<dbReference type="Gramene" id="RZC58818">
    <property type="protein sequence ID" value="RZC58818"/>
    <property type="gene ID" value="C5167_006114"/>
</dbReference>
<evidence type="ECO:0000256" key="1">
    <source>
        <dbReference type="SAM" id="MobiDB-lite"/>
    </source>
</evidence>
<dbReference type="STRING" id="3469.A0A4Y7JG98"/>
<protein>
    <submittedName>
        <fullName evidence="2">Uncharacterized protein</fullName>
    </submittedName>
</protein>
<feature type="region of interest" description="Disordered" evidence="1">
    <location>
        <begin position="437"/>
        <end position="456"/>
    </location>
</feature>
<evidence type="ECO:0000313" key="3">
    <source>
        <dbReference type="Proteomes" id="UP000316621"/>
    </source>
</evidence>
<feature type="region of interest" description="Disordered" evidence="1">
    <location>
        <begin position="1147"/>
        <end position="1175"/>
    </location>
</feature>
<feature type="region of interest" description="Disordered" evidence="1">
    <location>
        <begin position="245"/>
        <end position="265"/>
    </location>
</feature>
<evidence type="ECO:0000313" key="2">
    <source>
        <dbReference type="EMBL" id="RZC58818.1"/>
    </source>
</evidence>